<dbReference type="InterPro" id="IPR000639">
    <property type="entry name" value="Epox_hydrolase-like"/>
</dbReference>
<organism evidence="3 4">
    <name type="scientific">Actinoplanes aureus</name>
    <dbReference type="NCBI Taxonomy" id="2792083"/>
    <lineage>
        <taxon>Bacteria</taxon>
        <taxon>Bacillati</taxon>
        <taxon>Actinomycetota</taxon>
        <taxon>Actinomycetes</taxon>
        <taxon>Micromonosporales</taxon>
        <taxon>Micromonosporaceae</taxon>
        <taxon>Actinoplanes</taxon>
    </lineage>
</organism>
<name>A0A931C2F4_9ACTN</name>
<dbReference type="InterPro" id="IPR000073">
    <property type="entry name" value="AB_hydrolase_1"/>
</dbReference>
<dbReference type="InterPro" id="IPR050266">
    <property type="entry name" value="AB_hydrolase_sf"/>
</dbReference>
<dbReference type="EMBL" id="JADQTO010000001">
    <property type="protein sequence ID" value="MBG0560117.1"/>
    <property type="molecule type" value="Genomic_DNA"/>
</dbReference>
<dbReference type="AlphaFoldDB" id="A0A931C2F4"/>
<evidence type="ECO:0000313" key="4">
    <source>
        <dbReference type="Proteomes" id="UP000598146"/>
    </source>
</evidence>
<comment type="caution">
    <text evidence="3">The sequence shown here is derived from an EMBL/GenBank/DDBJ whole genome shotgun (WGS) entry which is preliminary data.</text>
</comment>
<feature type="domain" description="AB hydrolase-1" evidence="2">
    <location>
        <begin position="24"/>
        <end position="271"/>
    </location>
</feature>
<dbReference type="GO" id="GO:0016787">
    <property type="term" value="F:hydrolase activity"/>
    <property type="evidence" value="ECO:0007669"/>
    <property type="project" value="UniProtKB-KW"/>
</dbReference>
<reference evidence="3" key="1">
    <citation type="submission" date="2020-11" db="EMBL/GenBank/DDBJ databases">
        <title>Isolation and identification of active actinomycetes.</title>
        <authorList>
            <person name="Sun X."/>
        </authorList>
    </citation>
    <scope>NUCLEOTIDE SEQUENCE</scope>
    <source>
        <strain evidence="3">NEAU-A11</strain>
    </source>
</reference>
<dbReference type="PANTHER" id="PTHR43798:SF31">
    <property type="entry name" value="AB HYDROLASE SUPERFAMILY PROTEIN YCLE"/>
    <property type="match status" value="1"/>
</dbReference>
<dbReference type="PRINTS" id="PR00111">
    <property type="entry name" value="ABHYDROLASE"/>
</dbReference>
<protein>
    <submittedName>
        <fullName evidence="3">Alpha/beta hydrolase</fullName>
    </submittedName>
</protein>
<dbReference type="RefSeq" id="WP_196411928.1">
    <property type="nucleotide sequence ID" value="NZ_JADQTO010000001.1"/>
</dbReference>
<dbReference type="Pfam" id="PF00561">
    <property type="entry name" value="Abhydrolase_1"/>
    <property type="match status" value="1"/>
</dbReference>
<keyword evidence="4" id="KW-1185">Reference proteome</keyword>
<dbReference type="Gene3D" id="3.40.50.1820">
    <property type="entry name" value="alpha/beta hydrolase"/>
    <property type="match status" value="1"/>
</dbReference>
<dbReference type="Proteomes" id="UP000598146">
    <property type="component" value="Unassembled WGS sequence"/>
</dbReference>
<keyword evidence="1 3" id="KW-0378">Hydrolase</keyword>
<evidence type="ECO:0000313" key="3">
    <source>
        <dbReference type="EMBL" id="MBG0560117.1"/>
    </source>
</evidence>
<dbReference type="PANTHER" id="PTHR43798">
    <property type="entry name" value="MONOACYLGLYCEROL LIPASE"/>
    <property type="match status" value="1"/>
</dbReference>
<gene>
    <name evidence="3" type="ORF">I4J89_01365</name>
</gene>
<dbReference type="SUPFAM" id="SSF53474">
    <property type="entry name" value="alpha/beta-Hydrolases"/>
    <property type="match status" value="1"/>
</dbReference>
<sequence length="287" mass="30777">MQGVTKRDGIRIVYEVNGDADRTIVLLPAWMITNRRMWAAQVEALAPRFRTVTFDARGSGESDRPLDPAAYDPAELVQDLTAVLDATGTGEALLVGNSLGGLVGCLAAAGNPDRVAGLALIGPTVDVTGVRPSPLQLAMARFDDELGSDQGWARYNRHAWDRDFPGFVEWFVTTALGAEGTAETRAEGISWGLDNSPEVLAATVAARSRTGLAEQAAQMRQVVRAIRCPALVLTGDADRICPPYWSRTLAATMGARYVEVSGGHCTHVTRPAEIAELISSFAAEVWR</sequence>
<dbReference type="PRINTS" id="PR00412">
    <property type="entry name" value="EPOXHYDRLASE"/>
</dbReference>
<dbReference type="InterPro" id="IPR029058">
    <property type="entry name" value="AB_hydrolase_fold"/>
</dbReference>
<evidence type="ECO:0000256" key="1">
    <source>
        <dbReference type="ARBA" id="ARBA00022801"/>
    </source>
</evidence>
<evidence type="ECO:0000259" key="2">
    <source>
        <dbReference type="Pfam" id="PF00561"/>
    </source>
</evidence>
<accession>A0A931C2F4</accession>
<proteinExistence type="predicted"/>
<dbReference type="GO" id="GO:0016020">
    <property type="term" value="C:membrane"/>
    <property type="evidence" value="ECO:0007669"/>
    <property type="project" value="TreeGrafter"/>
</dbReference>